<evidence type="ECO:0000313" key="9">
    <source>
        <dbReference type="Proteomes" id="UP001610446"/>
    </source>
</evidence>
<feature type="domain" description="Zn(2)-C6 fungal-type" evidence="7">
    <location>
        <begin position="24"/>
        <end position="52"/>
    </location>
</feature>
<dbReference type="PANTHER" id="PTHR36206">
    <property type="entry name" value="ASPERCRYPTIN BIOSYNTHESIS CLUSTER-SPECIFIC TRANSCRIPTION REGULATOR ATNN-RELATED"/>
    <property type="match status" value="1"/>
</dbReference>
<dbReference type="CDD" id="cd00067">
    <property type="entry name" value="GAL4"/>
    <property type="match status" value="1"/>
</dbReference>
<sequence>MSLVELAKSAGKRKKVFAPRSRTGCRSCRIRHIRCDESPGQCRNCTSAGWECEGYDVHRLPWGHLTRTGSGVQVAIAMTPDERHSFSYFQHRSIVHLTGLFDSPLWQQHVLQMCHADPAVFHAVNMLGAAHQECELNNMQLVDAAVQSHQVYRFALQQSARAMRLLNQRLSSRSNDPALIQVVLLCCLLFVMTDVLLGRYENAWTHLQCGMDILEDEKTPPVEPSLVAVFGRLDSQAALYGRSQKVLRILQLPQFQEPPPLQPFTTFNQLQSAVSSILATGNRLVATCLNLPESSYLIHYAQLSLAQARLLSRITQFHVHFNRFATLYPATLTEKQRHGLDLLRILTMGHGLVIKISLMPDPLPASLLPEFLAVLEAHEAYIARDAHYHHRRPTLTTDHGIIANAFTLATRAPDIPTRLRGLAVLRAWPHYEGLHNSAVATLLATNALKRHLRENGMEPGPALRTTKQDDAFIGQFLRRVRSGAGKKHVVPLIMAGIC</sequence>
<reference evidence="8 9" key="1">
    <citation type="submission" date="2024-07" db="EMBL/GenBank/DDBJ databases">
        <title>Section-level genome sequencing and comparative genomics of Aspergillus sections Usti and Cavernicolus.</title>
        <authorList>
            <consortium name="Lawrence Berkeley National Laboratory"/>
            <person name="Nybo J.L."/>
            <person name="Vesth T.C."/>
            <person name="Theobald S."/>
            <person name="Frisvad J.C."/>
            <person name="Larsen T.O."/>
            <person name="Kjaerboelling I."/>
            <person name="Rothschild-Mancinelli K."/>
            <person name="Lyhne E.K."/>
            <person name="Kogle M.E."/>
            <person name="Barry K."/>
            <person name="Clum A."/>
            <person name="Na H."/>
            <person name="Ledsgaard L."/>
            <person name="Lin J."/>
            <person name="Lipzen A."/>
            <person name="Kuo A."/>
            <person name="Riley R."/>
            <person name="Mondo S."/>
            <person name="Labutti K."/>
            <person name="Haridas S."/>
            <person name="Pangalinan J."/>
            <person name="Salamov A.A."/>
            <person name="Simmons B.A."/>
            <person name="Magnuson J.K."/>
            <person name="Chen J."/>
            <person name="Drula E."/>
            <person name="Henrissat B."/>
            <person name="Wiebenga A."/>
            <person name="Lubbers R.J."/>
            <person name="Gomes A.C."/>
            <person name="Makela M.R."/>
            <person name="Stajich J."/>
            <person name="Grigoriev I.V."/>
            <person name="Mortensen U.H."/>
            <person name="De Vries R.P."/>
            <person name="Baker S.E."/>
            <person name="Andersen M.R."/>
        </authorList>
    </citation>
    <scope>NUCLEOTIDE SEQUENCE [LARGE SCALE GENOMIC DNA]</scope>
    <source>
        <strain evidence="8 9">CBS 123904</strain>
    </source>
</reference>
<proteinExistence type="predicted"/>
<dbReference type="Gene3D" id="4.10.240.10">
    <property type="entry name" value="Zn(2)-C6 fungal-type DNA-binding domain"/>
    <property type="match status" value="1"/>
</dbReference>
<dbReference type="Proteomes" id="UP001610446">
    <property type="component" value="Unassembled WGS sequence"/>
</dbReference>
<keyword evidence="4" id="KW-0238">DNA-binding</keyword>
<evidence type="ECO:0000256" key="3">
    <source>
        <dbReference type="ARBA" id="ARBA00023015"/>
    </source>
</evidence>
<evidence type="ECO:0000256" key="4">
    <source>
        <dbReference type="ARBA" id="ARBA00023125"/>
    </source>
</evidence>
<keyword evidence="2" id="KW-0862">Zinc</keyword>
<evidence type="ECO:0000256" key="5">
    <source>
        <dbReference type="ARBA" id="ARBA00023163"/>
    </source>
</evidence>
<accession>A0ABR4KGT6</accession>
<dbReference type="PROSITE" id="PS50048">
    <property type="entry name" value="ZN2_CY6_FUNGAL_2"/>
    <property type="match status" value="1"/>
</dbReference>
<dbReference type="SMART" id="SM00066">
    <property type="entry name" value="GAL4"/>
    <property type="match status" value="1"/>
</dbReference>
<protein>
    <recommendedName>
        <fullName evidence="7">Zn(2)-C6 fungal-type domain-containing protein</fullName>
    </recommendedName>
</protein>
<dbReference type="Pfam" id="PF11951">
    <property type="entry name" value="Fungal_trans_2"/>
    <property type="match status" value="1"/>
</dbReference>
<evidence type="ECO:0000259" key="7">
    <source>
        <dbReference type="PROSITE" id="PS50048"/>
    </source>
</evidence>
<keyword evidence="9" id="KW-1185">Reference proteome</keyword>
<dbReference type="InterPro" id="IPR021858">
    <property type="entry name" value="Fun_TF"/>
</dbReference>
<keyword evidence="5" id="KW-0804">Transcription</keyword>
<organism evidence="8 9">
    <name type="scientific">Aspergillus pseudoustus</name>
    <dbReference type="NCBI Taxonomy" id="1810923"/>
    <lineage>
        <taxon>Eukaryota</taxon>
        <taxon>Fungi</taxon>
        <taxon>Dikarya</taxon>
        <taxon>Ascomycota</taxon>
        <taxon>Pezizomycotina</taxon>
        <taxon>Eurotiomycetes</taxon>
        <taxon>Eurotiomycetidae</taxon>
        <taxon>Eurotiales</taxon>
        <taxon>Aspergillaceae</taxon>
        <taxon>Aspergillus</taxon>
        <taxon>Aspergillus subgen. Nidulantes</taxon>
    </lineage>
</organism>
<keyword evidence="6" id="KW-0539">Nucleus</keyword>
<dbReference type="SUPFAM" id="SSF57701">
    <property type="entry name" value="Zn2/Cys6 DNA-binding domain"/>
    <property type="match status" value="1"/>
</dbReference>
<dbReference type="PROSITE" id="PS00463">
    <property type="entry name" value="ZN2_CY6_FUNGAL_1"/>
    <property type="match status" value="1"/>
</dbReference>
<evidence type="ECO:0000313" key="8">
    <source>
        <dbReference type="EMBL" id="KAL2851490.1"/>
    </source>
</evidence>
<evidence type="ECO:0000256" key="6">
    <source>
        <dbReference type="ARBA" id="ARBA00023242"/>
    </source>
</evidence>
<evidence type="ECO:0000256" key="1">
    <source>
        <dbReference type="ARBA" id="ARBA00022723"/>
    </source>
</evidence>
<gene>
    <name evidence="8" type="ORF">BJY01DRAFT_232916</name>
</gene>
<comment type="caution">
    <text evidence="8">The sequence shown here is derived from an EMBL/GenBank/DDBJ whole genome shotgun (WGS) entry which is preliminary data.</text>
</comment>
<keyword evidence="1" id="KW-0479">Metal-binding</keyword>
<dbReference type="InterPro" id="IPR052360">
    <property type="entry name" value="Transcr_Regulatory_Proteins"/>
</dbReference>
<evidence type="ECO:0000256" key="2">
    <source>
        <dbReference type="ARBA" id="ARBA00022833"/>
    </source>
</evidence>
<keyword evidence="3" id="KW-0805">Transcription regulation</keyword>
<dbReference type="Pfam" id="PF00172">
    <property type="entry name" value="Zn_clus"/>
    <property type="match status" value="1"/>
</dbReference>
<dbReference type="InterPro" id="IPR001138">
    <property type="entry name" value="Zn2Cys6_DnaBD"/>
</dbReference>
<dbReference type="InterPro" id="IPR036864">
    <property type="entry name" value="Zn2-C6_fun-type_DNA-bd_sf"/>
</dbReference>
<dbReference type="PANTHER" id="PTHR36206:SF16">
    <property type="entry name" value="TRANSCRIPTION FACTOR DOMAIN-CONTAINING PROTEIN-RELATED"/>
    <property type="match status" value="1"/>
</dbReference>
<dbReference type="EMBL" id="JBFXLU010000030">
    <property type="protein sequence ID" value="KAL2851490.1"/>
    <property type="molecule type" value="Genomic_DNA"/>
</dbReference>
<name>A0ABR4KGT6_9EURO</name>